<protein>
    <submittedName>
        <fullName evidence="1">Uncharacterized protein</fullName>
    </submittedName>
</protein>
<evidence type="ECO:0000313" key="2">
    <source>
        <dbReference type="Proteomes" id="UP000215914"/>
    </source>
</evidence>
<comment type="caution">
    <text evidence="1">The sequence shown here is derived from an EMBL/GenBank/DDBJ whole genome shotgun (WGS) entry which is preliminary data.</text>
</comment>
<dbReference type="Proteomes" id="UP000215914">
    <property type="component" value="Unassembled WGS sequence"/>
</dbReference>
<proteinExistence type="predicted"/>
<organism evidence="1 2">
    <name type="scientific">Helianthus annuus</name>
    <name type="common">Common sunflower</name>
    <dbReference type="NCBI Taxonomy" id="4232"/>
    <lineage>
        <taxon>Eukaryota</taxon>
        <taxon>Viridiplantae</taxon>
        <taxon>Streptophyta</taxon>
        <taxon>Embryophyta</taxon>
        <taxon>Tracheophyta</taxon>
        <taxon>Spermatophyta</taxon>
        <taxon>Magnoliopsida</taxon>
        <taxon>eudicotyledons</taxon>
        <taxon>Gunneridae</taxon>
        <taxon>Pentapetalae</taxon>
        <taxon>asterids</taxon>
        <taxon>campanulids</taxon>
        <taxon>Asterales</taxon>
        <taxon>Asteraceae</taxon>
        <taxon>Asteroideae</taxon>
        <taxon>Heliantheae alliance</taxon>
        <taxon>Heliantheae</taxon>
        <taxon>Helianthus</taxon>
    </lineage>
</organism>
<reference evidence="1" key="1">
    <citation type="journal article" date="2017" name="Nature">
        <title>The sunflower genome provides insights into oil metabolism, flowering and Asterid evolution.</title>
        <authorList>
            <person name="Badouin H."/>
            <person name="Gouzy J."/>
            <person name="Grassa C.J."/>
            <person name="Murat F."/>
            <person name="Staton S.E."/>
            <person name="Cottret L."/>
            <person name="Lelandais-Briere C."/>
            <person name="Owens G.L."/>
            <person name="Carrere S."/>
            <person name="Mayjonade B."/>
            <person name="Legrand L."/>
            <person name="Gill N."/>
            <person name="Kane N.C."/>
            <person name="Bowers J.E."/>
            <person name="Hubner S."/>
            <person name="Bellec A."/>
            <person name="Berard A."/>
            <person name="Berges H."/>
            <person name="Blanchet N."/>
            <person name="Boniface M.C."/>
            <person name="Brunel D."/>
            <person name="Catrice O."/>
            <person name="Chaidir N."/>
            <person name="Claudel C."/>
            <person name="Donnadieu C."/>
            <person name="Faraut T."/>
            <person name="Fievet G."/>
            <person name="Helmstetter N."/>
            <person name="King M."/>
            <person name="Knapp S.J."/>
            <person name="Lai Z."/>
            <person name="Le Paslier M.C."/>
            <person name="Lippi Y."/>
            <person name="Lorenzon L."/>
            <person name="Mandel J.R."/>
            <person name="Marage G."/>
            <person name="Marchand G."/>
            <person name="Marquand E."/>
            <person name="Bret-Mestries E."/>
            <person name="Morien E."/>
            <person name="Nambeesan S."/>
            <person name="Nguyen T."/>
            <person name="Pegot-Espagnet P."/>
            <person name="Pouilly N."/>
            <person name="Raftis F."/>
            <person name="Sallet E."/>
            <person name="Schiex T."/>
            <person name="Thomas J."/>
            <person name="Vandecasteele C."/>
            <person name="Vares D."/>
            <person name="Vear F."/>
            <person name="Vautrin S."/>
            <person name="Crespi M."/>
            <person name="Mangin B."/>
            <person name="Burke J.M."/>
            <person name="Salse J."/>
            <person name="Munos S."/>
            <person name="Vincourt P."/>
            <person name="Rieseberg L.H."/>
            <person name="Langlade N.B."/>
        </authorList>
    </citation>
    <scope>NUCLEOTIDE SEQUENCE</scope>
    <source>
        <tissue evidence="1">Leaves</tissue>
    </source>
</reference>
<dbReference type="AlphaFoldDB" id="A0A9K3ND48"/>
<keyword evidence="2" id="KW-1185">Reference proteome</keyword>
<sequence>MLSITFFFNISHNNGVLSSITHTLKTNLCHISLPTLSNSTILSRHLSHVTLSTST</sequence>
<gene>
    <name evidence="1" type="ORF">HanXRQr2_Chr08g0346811</name>
</gene>
<accession>A0A9K3ND48</accession>
<reference evidence="1" key="2">
    <citation type="submission" date="2020-06" db="EMBL/GenBank/DDBJ databases">
        <title>Helianthus annuus Genome sequencing and assembly Release 2.</title>
        <authorList>
            <person name="Gouzy J."/>
            <person name="Langlade N."/>
            <person name="Munos S."/>
        </authorList>
    </citation>
    <scope>NUCLEOTIDE SEQUENCE</scope>
    <source>
        <tissue evidence="1">Leaves</tissue>
    </source>
</reference>
<name>A0A9K3ND48_HELAN</name>
<evidence type="ECO:0000313" key="1">
    <source>
        <dbReference type="EMBL" id="KAF5796042.1"/>
    </source>
</evidence>
<dbReference type="Gramene" id="mRNA:HanXRQr2_Chr08g0346811">
    <property type="protein sequence ID" value="CDS:HanXRQr2_Chr08g0346811.1"/>
    <property type="gene ID" value="HanXRQr2_Chr08g0346811"/>
</dbReference>
<dbReference type="EMBL" id="MNCJ02000323">
    <property type="protein sequence ID" value="KAF5796042.1"/>
    <property type="molecule type" value="Genomic_DNA"/>
</dbReference>